<evidence type="ECO:0000313" key="2">
    <source>
        <dbReference type="Proteomes" id="UP000215086"/>
    </source>
</evidence>
<organism evidence="1 2">
    <name type="scientific">Thermogutta terrifontis</name>
    <dbReference type="NCBI Taxonomy" id="1331910"/>
    <lineage>
        <taxon>Bacteria</taxon>
        <taxon>Pseudomonadati</taxon>
        <taxon>Planctomycetota</taxon>
        <taxon>Planctomycetia</taxon>
        <taxon>Pirellulales</taxon>
        <taxon>Thermoguttaceae</taxon>
        <taxon>Thermogutta</taxon>
    </lineage>
</organism>
<protein>
    <submittedName>
        <fullName evidence="1">Uncharacterized protein</fullName>
    </submittedName>
</protein>
<proteinExistence type="predicted"/>
<reference evidence="1 2" key="1">
    <citation type="journal article" name="Front. Microbiol.">
        <title>Sugar Metabolism of the First Thermophilic Planctomycete Thermogutta terrifontis: Comparative Genomic and Transcriptomic Approaches.</title>
        <authorList>
            <person name="Elcheninov A.G."/>
            <person name="Menzel P."/>
            <person name="Gudbergsdottir S.R."/>
            <person name="Slesarev A.I."/>
            <person name="Kadnikov V.V."/>
            <person name="Krogh A."/>
            <person name="Bonch-Osmolovskaya E.A."/>
            <person name="Peng X."/>
            <person name="Kublanov I.V."/>
        </authorList>
    </citation>
    <scope>NUCLEOTIDE SEQUENCE [LARGE SCALE GENOMIC DNA]</scope>
    <source>
        <strain evidence="1 2">R1</strain>
    </source>
</reference>
<sequence>MLIISQDPRDAKRQKANFANYLRWPFYPHTVTSQKAHNGKDMQI</sequence>
<accession>A0A286RIF2</accession>
<dbReference type="EMBL" id="CP018477">
    <property type="protein sequence ID" value="ASV75741.1"/>
    <property type="molecule type" value="Genomic_DNA"/>
</dbReference>
<dbReference type="KEGG" id="ttf:THTE_3139"/>
<name>A0A286RIF2_9BACT</name>
<keyword evidence="2" id="KW-1185">Reference proteome</keyword>
<gene>
    <name evidence="1" type="ORF">THTE_3139</name>
</gene>
<dbReference type="Proteomes" id="UP000215086">
    <property type="component" value="Chromosome"/>
</dbReference>
<evidence type="ECO:0000313" key="1">
    <source>
        <dbReference type="EMBL" id="ASV75741.1"/>
    </source>
</evidence>
<dbReference type="AlphaFoldDB" id="A0A286RIF2"/>